<feature type="transmembrane region" description="Helical" evidence="6">
    <location>
        <begin position="342"/>
        <end position="361"/>
    </location>
</feature>
<sequence length="381" mass="42001">MTTTVNPPSPEQRDTAMDRLRHARAAVGERWHGAPRWVRWALLAAVIVFFYALPNKEFYQYLGPIPTTGSNFTQVMFTVSIYVLMAVGLNIVVGFAGLLDLGYFGFFAVGAYTVAVLTSPSSDIKTLWPWLLVVPVAIALTMVSGVMLGTPTLRLRGDYLALVTLGFAEMIRISAVSLPFLKGQRGFNQIPHPPGKYADGKPVFGILDARPYYWLVLTLIILVVIGVRNLTHSRVGRAWISIREDEDAAQLMGVPTFKFKLWAFASGAAIAGLAGALFAGKQNFVNSQNFELLNSIIILAAVIFGGSGNIVGAIVGGGLVAYMIERFRGIELFGLELYEYRFLFFGLVLVVMMIFRPQGLIPNRRRAAEFKDRRKEVIVGE</sequence>
<accession>A0A1A8ZVG9</accession>
<dbReference type="InterPro" id="IPR001851">
    <property type="entry name" value="ABC_transp_permease"/>
</dbReference>
<dbReference type="CDD" id="cd06581">
    <property type="entry name" value="TM_PBP1_LivM_like"/>
    <property type="match status" value="1"/>
</dbReference>
<feature type="transmembrane region" description="Helical" evidence="6">
    <location>
        <begin position="37"/>
        <end position="54"/>
    </location>
</feature>
<feature type="transmembrane region" description="Helical" evidence="6">
    <location>
        <begin position="159"/>
        <end position="181"/>
    </location>
</feature>
<dbReference type="OrthoDB" id="9814461at2"/>
<evidence type="ECO:0000256" key="5">
    <source>
        <dbReference type="ARBA" id="ARBA00023136"/>
    </source>
</evidence>
<evidence type="ECO:0000256" key="2">
    <source>
        <dbReference type="ARBA" id="ARBA00022475"/>
    </source>
</evidence>
<dbReference type="Proteomes" id="UP000198765">
    <property type="component" value="Chromosome I"/>
</dbReference>
<gene>
    <name evidence="7" type="ORF">GA0070621_3034</name>
</gene>
<keyword evidence="4 6" id="KW-1133">Transmembrane helix</keyword>
<dbReference type="EMBL" id="LT594324">
    <property type="protein sequence ID" value="SBT47915.1"/>
    <property type="molecule type" value="Genomic_DNA"/>
</dbReference>
<feature type="transmembrane region" description="Helical" evidence="6">
    <location>
        <begin position="261"/>
        <end position="280"/>
    </location>
</feature>
<feature type="transmembrane region" description="Helical" evidence="6">
    <location>
        <begin position="75"/>
        <end position="95"/>
    </location>
</feature>
<evidence type="ECO:0000313" key="8">
    <source>
        <dbReference type="Proteomes" id="UP000198765"/>
    </source>
</evidence>
<evidence type="ECO:0000256" key="3">
    <source>
        <dbReference type="ARBA" id="ARBA00022692"/>
    </source>
</evidence>
<evidence type="ECO:0000313" key="7">
    <source>
        <dbReference type="EMBL" id="SBT47915.1"/>
    </source>
</evidence>
<dbReference type="PANTHER" id="PTHR30482">
    <property type="entry name" value="HIGH-AFFINITY BRANCHED-CHAIN AMINO ACID TRANSPORT SYSTEM PERMEASE"/>
    <property type="match status" value="1"/>
</dbReference>
<dbReference type="AlphaFoldDB" id="A0A1A8ZVG9"/>
<feature type="transmembrane region" description="Helical" evidence="6">
    <location>
        <begin position="127"/>
        <end position="147"/>
    </location>
</feature>
<protein>
    <submittedName>
        <fullName evidence="7">Amino acid/amide ABC transporter membrane protein 2, HAAT family (TC 3.A.1.4.-)</fullName>
    </submittedName>
</protein>
<evidence type="ECO:0000256" key="1">
    <source>
        <dbReference type="ARBA" id="ARBA00004651"/>
    </source>
</evidence>
<keyword evidence="2" id="KW-1003">Cell membrane</keyword>
<dbReference type="Pfam" id="PF02653">
    <property type="entry name" value="BPD_transp_2"/>
    <property type="match status" value="1"/>
</dbReference>
<dbReference type="InterPro" id="IPR043428">
    <property type="entry name" value="LivM-like"/>
</dbReference>
<dbReference type="PANTHER" id="PTHR30482:SF10">
    <property type="entry name" value="HIGH-AFFINITY BRANCHED-CHAIN AMINO ACID TRANSPORT PROTEIN BRAE"/>
    <property type="match status" value="1"/>
</dbReference>
<dbReference type="RefSeq" id="WP_091195955.1">
    <property type="nucleotide sequence ID" value="NZ_LT594324.1"/>
</dbReference>
<feature type="transmembrane region" description="Helical" evidence="6">
    <location>
        <begin position="101"/>
        <end position="120"/>
    </location>
</feature>
<organism evidence="7 8">
    <name type="scientific">Micromonospora narathiwatensis</name>
    <dbReference type="NCBI Taxonomy" id="299146"/>
    <lineage>
        <taxon>Bacteria</taxon>
        <taxon>Bacillati</taxon>
        <taxon>Actinomycetota</taxon>
        <taxon>Actinomycetes</taxon>
        <taxon>Micromonosporales</taxon>
        <taxon>Micromonosporaceae</taxon>
        <taxon>Micromonospora</taxon>
    </lineage>
</organism>
<feature type="transmembrane region" description="Helical" evidence="6">
    <location>
        <begin position="212"/>
        <end position="231"/>
    </location>
</feature>
<comment type="subcellular location">
    <subcellularLocation>
        <location evidence="1">Cell membrane</location>
        <topology evidence="1">Multi-pass membrane protein</topology>
    </subcellularLocation>
</comment>
<dbReference type="GO" id="GO:0005886">
    <property type="term" value="C:plasma membrane"/>
    <property type="evidence" value="ECO:0007669"/>
    <property type="project" value="UniProtKB-SubCell"/>
</dbReference>
<dbReference type="PATRIC" id="fig|299146.4.peg.3153"/>
<reference evidence="7 8" key="1">
    <citation type="submission" date="2016-06" db="EMBL/GenBank/DDBJ databases">
        <authorList>
            <person name="Kjaerup R.B."/>
            <person name="Dalgaard T.S."/>
            <person name="Juul-Madsen H.R."/>
        </authorList>
    </citation>
    <scope>NUCLEOTIDE SEQUENCE [LARGE SCALE GENOMIC DNA]</scope>
    <source>
        <strain evidence="7 8">DSM 45248</strain>
    </source>
</reference>
<evidence type="ECO:0000256" key="6">
    <source>
        <dbReference type="SAM" id="Phobius"/>
    </source>
</evidence>
<keyword evidence="5 6" id="KW-0472">Membrane</keyword>
<dbReference type="GO" id="GO:0015658">
    <property type="term" value="F:branched-chain amino acid transmembrane transporter activity"/>
    <property type="evidence" value="ECO:0007669"/>
    <property type="project" value="InterPro"/>
</dbReference>
<name>A0A1A8ZVG9_9ACTN</name>
<proteinExistence type="predicted"/>
<evidence type="ECO:0000256" key="4">
    <source>
        <dbReference type="ARBA" id="ARBA00022989"/>
    </source>
</evidence>
<keyword evidence="8" id="KW-1185">Reference proteome</keyword>
<keyword evidence="3 6" id="KW-0812">Transmembrane</keyword>
<feature type="transmembrane region" description="Helical" evidence="6">
    <location>
        <begin position="292"/>
        <end position="322"/>
    </location>
</feature>